<evidence type="ECO:0000256" key="1">
    <source>
        <dbReference type="SAM" id="Coils"/>
    </source>
</evidence>
<reference evidence="3" key="1">
    <citation type="submission" date="2023-08" db="EMBL/GenBank/DDBJ databases">
        <authorList>
            <person name="Chen Y."/>
            <person name="Shah S."/>
            <person name="Dougan E. K."/>
            <person name="Thang M."/>
            <person name="Chan C."/>
        </authorList>
    </citation>
    <scope>NUCLEOTIDE SEQUENCE</scope>
</reference>
<comment type="caution">
    <text evidence="3">The sequence shown here is derived from an EMBL/GenBank/DDBJ whole genome shotgun (WGS) entry which is preliminary data.</text>
</comment>
<protein>
    <submittedName>
        <fullName evidence="3">Uncharacterized protein</fullName>
    </submittedName>
</protein>
<feature type="region of interest" description="Disordered" evidence="2">
    <location>
        <begin position="23"/>
        <end position="52"/>
    </location>
</feature>
<name>A0AA36HNU1_9DINO</name>
<feature type="compositionally biased region" description="Low complexity" evidence="2">
    <location>
        <begin position="23"/>
        <end position="35"/>
    </location>
</feature>
<accession>A0AA36HNU1</accession>
<proteinExistence type="predicted"/>
<evidence type="ECO:0000313" key="4">
    <source>
        <dbReference type="Proteomes" id="UP001178507"/>
    </source>
</evidence>
<feature type="coiled-coil region" evidence="1">
    <location>
        <begin position="75"/>
        <end position="102"/>
    </location>
</feature>
<gene>
    <name evidence="3" type="ORF">EVOR1521_LOCUS1877</name>
</gene>
<organism evidence="3 4">
    <name type="scientific">Effrenium voratum</name>
    <dbReference type="NCBI Taxonomy" id="2562239"/>
    <lineage>
        <taxon>Eukaryota</taxon>
        <taxon>Sar</taxon>
        <taxon>Alveolata</taxon>
        <taxon>Dinophyceae</taxon>
        <taxon>Suessiales</taxon>
        <taxon>Symbiodiniaceae</taxon>
        <taxon>Effrenium</taxon>
    </lineage>
</organism>
<keyword evidence="1" id="KW-0175">Coiled coil</keyword>
<dbReference type="EMBL" id="CAUJNA010000088">
    <property type="protein sequence ID" value="CAJ1371583.1"/>
    <property type="molecule type" value="Genomic_DNA"/>
</dbReference>
<dbReference type="AlphaFoldDB" id="A0AA36HNU1"/>
<feature type="compositionally biased region" description="Basic and acidic residues" evidence="2">
    <location>
        <begin position="36"/>
        <end position="52"/>
    </location>
</feature>
<evidence type="ECO:0000256" key="2">
    <source>
        <dbReference type="SAM" id="MobiDB-lite"/>
    </source>
</evidence>
<keyword evidence="4" id="KW-1185">Reference proteome</keyword>
<evidence type="ECO:0000313" key="3">
    <source>
        <dbReference type="EMBL" id="CAJ1371583.1"/>
    </source>
</evidence>
<dbReference type="Proteomes" id="UP001178507">
    <property type="component" value="Unassembled WGS sequence"/>
</dbReference>
<sequence>MSKTNPTPSTSVTTLSPSFSFISRSVSKKSWSSVKSAREAREGRPQDPAQMHEKRLCEFGLVLAKEPKAFQRMVAAERARQMQQQEEEVDDVDEDFAQAMNSIHRTARGAS</sequence>